<accession>A0A0V0QLB8</accession>
<dbReference type="PROSITE" id="PS50102">
    <property type="entry name" value="RRM"/>
    <property type="match status" value="1"/>
</dbReference>
<feature type="compositionally biased region" description="Low complexity" evidence="3">
    <location>
        <begin position="16"/>
        <end position="51"/>
    </location>
</feature>
<evidence type="ECO:0000259" key="4">
    <source>
        <dbReference type="PROSITE" id="PS50102"/>
    </source>
</evidence>
<reference evidence="5 6" key="1">
    <citation type="journal article" date="2015" name="Sci. Rep.">
        <title>Genome of the facultative scuticociliatosis pathogen Pseudocohnilembus persalinus provides insight into its virulence through horizontal gene transfer.</title>
        <authorList>
            <person name="Xiong J."/>
            <person name="Wang G."/>
            <person name="Cheng J."/>
            <person name="Tian M."/>
            <person name="Pan X."/>
            <person name="Warren A."/>
            <person name="Jiang C."/>
            <person name="Yuan D."/>
            <person name="Miao W."/>
        </authorList>
    </citation>
    <scope>NUCLEOTIDE SEQUENCE [LARGE SCALE GENOMIC DNA]</scope>
    <source>
        <strain evidence="5">36N120E</strain>
    </source>
</reference>
<dbReference type="EMBL" id="LDAU01000144">
    <property type="protein sequence ID" value="KRX03145.1"/>
    <property type="molecule type" value="Genomic_DNA"/>
</dbReference>
<proteinExistence type="predicted"/>
<evidence type="ECO:0000313" key="5">
    <source>
        <dbReference type="EMBL" id="KRX03145.1"/>
    </source>
</evidence>
<dbReference type="InterPro" id="IPR000504">
    <property type="entry name" value="RRM_dom"/>
</dbReference>
<dbReference type="CDD" id="cd12306">
    <property type="entry name" value="RRM_II_PABPs"/>
    <property type="match status" value="1"/>
</dbReference>
<name>A0A0V0QLB8_PSEPJ</name>
<dbReference type="PANTHER" id="PTHR23236:SF12">
    <property type="entry name" value="EUKARYOTIC INITIATION FACTOR 4B-RELATED"/>
    <property type="match status" value="1"/>
</dbReference>
<evidence type="ECO:0000313" key="6">
    <source>
        <dbReference type="Proteomes" id="UP000054937"/>
    </source>
</evidence>
<dbReference type="FunCoup" id="A0A0V0QLB8">
    <property type="interactions" value="304"/>
</dbReference>
<dbReference type="Pfam" id="PF00076">
    <property type="entry name" value="RRM_1"/>
    <property type="match status" value="1"/>
</dbReference>
<dbReference type="InterPro" id="IPR012677">
    <property type="entry name" value="Nucleotide-bd_a/b_plait_sf"/>
</dbReference>
<feature type="compositionally biased region" description="Polar residues" evidence="3">
    <location>
        <begin position="79"/>
        <end position="89"/>
    </location>
</feature>
<feature type="compositionally biased region" description="Acidic residues" evidence="3">
    <location>
        <begin position="1"/>
        <end position="11"/>
    </location>
</feature>
<dbReference type="GO" id="GO:0008143">
    <property type="term" value="F:poly(A) binding"/>
    <property type="evidence" value="ECO:0007669"/>
    <property type="project" value="TreeGrafter"/>
</dbReference>
<dbReference type="Proteomes" id="UP000054937">
    <property type="component" value="Unassembled WGS sequence"/>
</dbReference>
<protein>
    <recommendedName>
        <fullName evidence="4">RRM domain-containing protein</fullName>
    </recommendedName>
</protein>
<feature type="compositionally biased region" description="Acidic residues" evidence="3">
    <location>
        <begin position="69"/>
        <end position="78"/>
    </location>
</feature>
<dbReference type="AlphaFoldDB" id="A0A0V0QLB8"/>
<evidence type="ECO:0000256" key="2">
    <source>
        <dbReference type="PROSITE-ProRule" id="PRU00176"/>
    </source>
</evidence>
<dbReference type="SMART" id="SM00360">
    <property type="entry name" value="RRM"/>
    <property type="match status" value="1"/>
</dbReference>
<organism evidence="5 6">
    <name type="scientific">Pseudocohnilembus persalinus</name>
    <name type="common">Ciliate</name>
    <dbReference type="NCBI Taxonomy" id="266149"/>
    <lineage>
        <taxon>Eukaryota</taxon>
        <taxon>Sar</taxon>
        <taxon>Alveolata</taxon>
        <taxon>Ciliophora</taxon>
        <taxon>Intramacronucleata</taxon>
        <taxon>Oligohymenophorea</taxon>
        <taxon>Scuticociliatia</taxon>
        <taxon>Philasterida</taxon>
        <taxon>Pseudocohnilembidae</taxon>
        <taxon>Pseudocohnilembus</taxon>
    </lineage>
</organism>
<comment type="caution">
    <text evidence="5">The sequence shown here is derived from an EMBL/GenBank/DDBJ whole genome shotgun (WGS) entry which is preliminary data.</text>
</comment>
<dbReference type="OrthoDB" id="4726at2759"/>
<keyword evidence="6" id="KW-1185">Reference proteome</keyword>
<dbReference type="SUPFAM" id="SSF54928">
    <property type="entry name" value="RNA-binding domain, RBD"/>
    <property type="match status" value="1"/>
</dbReference>
<dbReference type="PANTHER" id="PTHR23236">
    <property type="entry name" value="EUKARYOTIC TRANSLATION INITIATION FACTOR 4B/4H"/>
    <property type="match status" value="1"/>
</dbReference>
<feature type="region of interest" description="Disordered" evidence="3">
    <location>
        <begin position="1"/>
        <end position="94"/>
    </location>
</feature>
<keyword evidence="1 2" id="KW-0694">RNA-binding</keyword>
<evidence type="ECO:0000256" key="3">
    <source>
        <dbReference type="SAM" id="MobiDB-lite"/>
    </source>
</evidence>
<sequence length="223" mass="25662">MSDNENQQEYEENSHENQQNDQNNEQEQQGSEDNNNQNGQNEQFSDNQQQQDDQENQEGEEAKQSENQNGEEGDDAQQEDSQQGQNSVDDFQEKQAKIDARSVYVANVDYNCKDDDIIEHFKDCGDIKRITILKDKFSHQPKGGAYIEFEDAEAIEDALGLSNSVLKGRQITVSQKRTNLRGFNKSRGLRSRNARRPSGYMAYFPRGPYMYSRARGRGTYRPK</sequence>
<dbReference type="InterPro" id="IPR035979">
    <property type="entry name" value="RBD_domain_sf"/>
</dbReference>
<gene>
    <name evidence="5" type="ORF">PPERSA_10226</name>
</gene>
<dbReference type="Gene3D" id="3.30.70.330">
    <property type="match status" value="1"/>
</dbReference>
<dbReference type="OMA" id="GFNRPRM"/>
<evidence type="ECO:0000256" key="1">
    <source>
        <dbReference type="ARBA" id="ARBA00022884"/>
    </source>
</evidence>
<feature type="domain" description="RRM" evidence="4">
    <location>
        <begin position="101"/>
        <end position="178"/>
    </location>
</feature>
<dbReference type="InParanoid" id="A0A0V0QLB8"/>